<dbReference type="EMBL" id="CCYA01000103">
    <property type="protein sequence ID" value="CEH11998.1"/>
    <property type="molecule type" value="Genomic_DNA"/>
</dbReference>
<dbReference type="PROSITE" id="PS50157">
    <property type="entry name" value="ZINC_FINGER_C2H2_2"/>
    <property type="match status" value="1"/>
</dbReference>
<feature type="compositionally biased region" description="Basic and acidic residues" evidence="7">
    <location>
        <begin position="309"/>
        <end position="323"/>
    </location>
</feature>
<dbReference type="InterPro" id="IPR013087">
    <property type="entry name" value="Znf_C2H2_type"/>
</dbReference>
<dbReference type="PANTHER" id="PTHR23215">
    <property type="entry name" value="ZINC FINGER PROTEIN 207"/>
    <property type="match status" value="1"/>
</dbReference>
<dbReference type="Gene3D" id="3.30.160.60">
    <property type="entry name" value="Classic Zinc Finger"/>
    <property type="match status" value="1"/>
</dbReference>
<feature type="compositionally biased region" description="Low complexity" evidence="7">
    <location>
        <begin position="160"/>
        <end position="175"/>
    </location>
</feature>
<dbReference type="AlphaFoldDB" id="A0A0P1B9X0"/>
<feature type="domain" description="C2H2-type" evidence="8">
    <location>
        <begin position="36"/>
        <end position="64"/>
    </location>
</feature>
<feature type="region of interest" description="Disordered" evidence="7">
    <location>
        <begin position="96"/>
        <end position="122"/>
    </location>
</feature>
<accession>A0A0P1B9X0</accession>
<feature type="region of interest" description="Disordered" evidence="7">
    <location>
        <begin position="160"/>
        <end position="392"/>
    </location>
</feature>
<dbReference type="SUPFAM" id="SSF57667">
    <property type="entry name" value="beta-beta-alpha zinc fingers"/>
    <property type="match status" value="1"/>
</dbReference>
<dbReference type="PANTHER" id="PTHR23215:SF0">
    <property type="entry name" value="BUB3-INTERACTING AND GLEBS MOTIF-CONTAINING PROTEIN ZNF207"/>
    <property type="match status" value="1"/>
</dbReference>
<feature type="compositionally biased region" description="Low complexity" evidence="7">
    <location>
        <begin position="373"/>
        <end position="386"/>
    </location>
</feature>
<feature type="compositionally biased region" description="Low complexity" evidence="7">
    <location>
        <begin position="224"/>
        <end position="236"/>
    </location>
</feature>
<protein>
    <submittedName>
        <fullName evidence="9">Zn finger protein</fullName>
    </submittedName>
</protein>
<evidence type="ECO:0000256" key="1">
    <source>
        <dbReference type="ARBA" id="ARBA00004123"/>
    </source>
</evidence>
<keyword evidence="3 6" id="KW-0863">Zinc-finger</keyword>
<evidence type="ECO:0000259" key="8">
    <source>
        <dbReference type="PROSITE" id="PS50157"/>
    </source>
</evidence>
<keyword evidence="4" id="KW-0862">Zinc</keyword>
<dbReference type="OrthoDB" id="1306014at2759"/>
<organism evidence="9 10">
    <name type="scientific">Ceraceosorus bombacis</name>
    <dbReference type="NCBI Taxonomy" id="401625"/>
    <lineage>
        <taxon>Eukaryota</taxon>
        <taxon>Fungi</taxon>
        <taxon>Dikarya</taxon>
        <taxon>Basidiomycota</taxon>
        <taxon>Ustilaginomycotina</taxon>
        <taxon>Exobasidiomycetes</taxon>
        <taxon>Ceraceosorales</taxon>
        <taxon>Ceraceosoraceae</taxon>
        <taxon>Ceraceosorus</taxon>
    </lineage>
</organism>
<feature type="compositionally biased region" description="Low complexity" evidence="7">
    <location>
        <begin position="249"/>
        <end position="283"/>
    </location>
</feature>
<evidence type="ECO:0000256" key="3">
    <source>
        <dbReference type="ARBA" id="ARBA00022771"/>
    </source>
</evidence>
<name>A0A0P1B9X0_9BASI</name>
<sequence>MAKKKKAPLLEAWCWYCDREFEDEKVLLQHQKAKHYKCPHCPRRLNTAGGLTVHLHQVHKAEPTFIENALPGRESFDVEIYGMTGIPAADLEEWKSRRGRSTGQDPSNPSGQPSAKRPKVESVALTPAQLKAQLEAHKALMAGKSHAEAAAAAAGAGAGAATPASSAAGPSSAASPLPPHLAYPGPPPPFGPPPGFNPAIRPPPFGPPPGMGSPAYPHGPPPGFALAAPPFSGAPSGAPPYSGPPPGFGTPAAMSPPAGASSPWMRSAASATATASASANATTGPSPHQLAVQGGAKSRMVYTDGELSPEERLALEPRYAYKEPDDDASVAVGAANDPGAGTNDPGAGVGASHHYAGPHAESHHYAGPPPGFAAPHHTQQASGASPAAPPPA</sequence>
<keyword evidence="10" id="KW-1185">Reference proteome</keyword>
<evidence type="ECO:0000313" key="10">
    <source>
        <dbReference type="Proteomes" id="UP000054845"/>
    </source>
</evidence>
<evidence type="ECO:0000256" key="2">
    <source>
        <dbReference type="ARBA" id="ARBA00022723"/>
    </source>
</evidence>
<evidence type="ECO:0000256" key="4">
    <source>
        <dbReference type="ARBA" id="ARBA00022833"/>
    </source>
</evidence>
<dbReference type="GO" id="GO:0008270">
    <property type="term" value="F:zinc ion binding"/>
    <property type="evidence" value="ECO:0007669"/>
    <property type="project" value="UniProtKB-KW"/>
</dbReference>
<comment type="subcellular location">
    <subcellularLocation>
        <location evidence="1">Nucleus</location>
    </subcellularLocation>
</comment>
<feature type="compositionally biased region" description="Pro residues" evidence="7">
    <location>
        <begin position="176"/>
        <end position="223"/>
    </location>
</feature>
<proteinExistence type="predicted"/>
<dbReference type="Proteomes" id="UP000054845">
    <property type="component" value="Unassembled WGS sequence"/>
</dbReference>
<evidence type="ECO:0000256" key="5">
    <source>
        <dbReference type="ARBA" id="ARBA00023242"/>
    </source>
</evidence>
<evidence type="ECO:0000313" key="9">
    <source>
        <dbReference type="EMBL" id="CEH11998.1"/>
    </source>
</evidence>
<evidence type="ECO:0000256" key="7">
    <source>
        <dbReference type="SAM" id="MobiDB-lite"/>
    </source>
</evidence>
<keyword evidence="5" id="KW-0539">Nucleus</keyword>
<feature type="compositionally biased region" description="Pro residues" evidence="7">
    <location>
        <begin position="237"/>
        <end position="248"/>
    </location>
</feature>
<evidence type="ECO:0000256" key="6">
    <source>
        <dbReference type="PROSITE-ProRule" id="PRU00042"/>
    </source>
</evidence>
<dbReference type="PROSITE" id="PS00028">
    <property type="entry name" value="ZINC_FINGER_C2H2_1"/>
    <property type="match status" value="1"/>
</dbReference>
<dbReference type="CDD" id="cd20908">
    <property type="entry name" value="SUF4-like"/>
    <property type="match status" value="1"/>
</dbReference>
<reference evidence="10" key="1">
    <citation type="submission" date="2014-09" db="EMBL/GenBank/DDBJ databases">
        <authorList>
            <person name="Sharma Rahul"/>
            <person name="Thines Marco"/>
        </authorList>
    </citation>
    <scope>NUCLEOTIDE SEQUENCE [LARGE SCALE GENOMIC DNA]</scope>
</reference>
<keyword evidence="2" id="KW-0479">Metal-binding</keyword>
<dbReference type="GO" id="GO:0005634">
    <property type="term" value="C:nucleus"/>
    <property type="evidence" value="ECO:0007669"/>
    <property type="project" value="UniProtKB-SubCell"/>
</dbReference>
<dbReference type="InterPro" id="IPR036236">
    <property type="entry name" value="Znf_C2H2_sf"/>
</dbReference>
<feature type="compositionally biased region" description="Polar residues" evidence="7">
    <location>
        <begin position="101"/>
        <end position="113"/>
    </location>
</feature>
<dbReference type="SMART" id="SM00355">
    <property type="entry name" value="ZnF_C2H2"/>
    <property type="match status" value="2"/>
</dbReference>
<dbReference type="STRING" id="401625.A0A0P1B9X0"/>